<name>A0ABW3XZ77_9FLAO</name>
<comment type="caution">
    <text evidence="2">The sequence shown here is derived from an EMBL/GenBank/DDBJ whole genome shotgun (WGS) entry which is preliminary data.</text>
</comment>
<evidence type="ECO:0000313" key="3">
    <source>
        <dbReference type="Proteomes" id="UP001597201"/>
    </source>
</evidence>
<dbReference type="SUPFAM" id="SSF56059">
    <property type="entry name" value="Glutathione synthetase ATP-binding domain-like"/>
    <property type="match status" value="1"/>
</dbReference>
<dbReference type="InterPro" id="IPR013815">
    <property type="entry name" value="ATP_grasp_subdomain_1"/>
</dbReference>
<dbReference type="RefSeq" id="WP_377176820.1">
    <property type="nucleotide sequence ID" value="NZ_JBHTMY010000002.1"/>
</dbReference>
<keyword evidence="2" id="KW-0436">Ligase</keyword>
<proteinExistence type="predicted"/>
<evidence type="ECO:0000313" key="2">
    <source>
        <dbReference type="EMBL" id="MFD1314894.1"/>
    </source>
</evidence>
<dbReference type="Gene3D" id="3.40.50.261">
    <property type="entry name" value="Succinyl-CoA synthetase domains"/>
    <property type="match status" value="2"/>
</dbReference>
<dbReference type="Gene3D" id="3.30.1490.20">
    <property type="entry name" value="ATP-grasp fold, A domain"/>
    <property type="match status" value="1"/>
</dbReference>
<dbReference type="EMBL" id="JBHTMY010000002">
    <property type="protein sequence ID" value="MFD1314894.1"/>
    <property type="molecule type" value="Genomic_DNA"/>
</dbReference>
<dbReference type="PANTHER" id="PTHR42793:SF1">
    <property type="entry name" value="PEPTIDYL-LYSINE N-ACETYLTRANSFERASE PATZ"/>
    <property type="match status" value="1"/>
</dbReference>
<dbReference type="InterPro" id="IPR003781">
    <property type="entry name" value="CoA-bd"/>
</dbReference>
<dbReference type="SUPFAM" id="SSF52210">
    <property type="entry name" value="Succinyl-CoA synthetase domains"/>
    <property type="match status" value="2"/>
</dbReference>
<evidence type="ECO:0000259" key="1">
    <source>
        <dbReference type="SMART" id="SM00881"/>
    </source>
</evidence>
<accession>A0ABW3XZ77</accession>
<keyword evidence="3" id="KW-1185">Reference proteome</keyword>
<dbReference type="InterPro" id="IPR036291">
    <property type="entry name" value="NAD(P)-bd_dom_sf"/>
</dbReference>
<dbReference type="Pfam" id="PF13380">
    <property type="entry name" value="CoA_binding_2"/>
    <property type="match status" value="1"/>
</dbReference>
<dbReference type="GO" id="GO:0016874">
    <property type="term" value="F:ligase activity"/>
    <property type="evidence" value="ECO:0007669"/>
    <property type="project" value="UniProtKB-KW"/>
</dbReference>
<reference evidence="3" key="1">
    <citation type="journal article" date="2019" name="Int. J. Syst. Evol. Microbiol.">
        <title>The Global Catalogue of Microorganisms (GCM) 10K type strain sequencing project: providing services to taxonomists for standard genome sequencing and annotation.</title>
        <authorList>
            <consortium name="The Broad Institute Genomics Platform"/>
            <consortium name="The Broad Institute Genome Sequencing Center for Infectious Disease"/>
            <person name="Wu L."/>
            <person name="Ma J."/>
        </authorList>
    </citation>
    <scope>NUCLEOTIDE SEQUENCE [LARGE SCALE GENOMIC DNA]</scope>
    <source>
        <strain evidence="3">CCUG 61485</strain>
    </source>
</reference>
<feature type="domain" description="CoA-binding" evidence="1">
    <location>
        <begin position="6"/>
        <end position="101"/>
    </location>
</feature>
<protein>
    <submittedName>
        <fullName evidence="2">Acetate--CoA ligase family protein</fullName>
    </submittedName>
</protein>
<dbReference type="SMART" id="SM00881">
    <property type="entry name" value="CoA_binding"/>
    <property type="match status" value="1"/>
</dbReference>
<dbReference type="Proteomes" id="UP001597201">
    <property type="component" value="Unassembled WGS sequence"/>
</dbReference>
<dbReference type="Gene3D" id="3.30.470.20">
    <property type="entry name" value="ATP-grasp fold, B domain"/>
    <property type="match status" value="1"/>
</dbReference>
<dbReference type="SUPFAM" id="SSF51735">
    <property type="entry name" value="NAD(P)-binding Rossmann-fold domains"/>
    <property type="match status" value="1"/>
</dbReference>
<organism evidence="2 3">
    <name type="scientific">Namhaeicola litoreus</name>
    <dbReference type="NCBI Taxonomy" id="1052145"/>
    <lineage>
        <taxon>Bacteria</taxon>
        <taxon>Pseudomonadati</taxon>
        <taxon>Bacteroidota</taxon>
        <taxon>Flavobacteriia</taxon>
        <taxon>Flavobacteriales</taxon>
        <taxon>Flavobacteriaceae</taxon>
        <taxon>Namhaeicola</taxon>
    </lineage>
</organism>
<dbReference type="Pfam" id="PF13607">
    <property type="entry name" value="Succ_CoA_lig"/>
    <property type="match status" value="1"/>
</dbReference>
<dbReference type="PANTHER" id="PTHR42793">
    <property type="entry name" value="COA BINDING DOMAIN CONTAINING PROTEIN"/>
    <property type="match status" value="1"/>
</dbReference>
<dbReference type="Gene3D" id="3.40.50.720">
    <property type="entry name" value="NAD(P)-binding Rossmann-like Domain"/>
    <property type="match status" value="1"/>
</dbReference>
<dbReference type="InterPro" id="IPR032875">
    <property type="entry name" value="Succ_CoA_lig_flav_dom"/>
</dbReference>
<dbReference type="Pfam" id="PF13549">
    <property type="entry name" value="ATP-grasp_5"/>
    <property type="match status" value="1"/>
</dbReference>
<dbReference type="InterPro" id="IPR016102">
    <property type="entry name" value="Succinyl-CoA_synth-like"/>
</dbReference>
<gene>
    <name evidence="2" type="ORF">ACFQ39_04650</name>
</gene>
<sequence>MIHHKILNPKSIVVIGGSENLENPGGRVLYNLLEHQYKGKLYVVNPKGGEIQGQKTFLRAEELPQVDLAIIAIPAAQVPEVMQILTEDKNTKGFIIFSAGFAEKDQKGAELEQEIKELVEKAGATLLGPNNIGLINRKYAGVFTQPVPKFDPDGVEFLSASGATAVFVMETALAMGLTFSNVYTFGNSAQTCIEDMLEYLDEHYIAGESAKVKLLYIESFKDPARFLKHASSLIRKGCKLAAIKAGRTEAGSRAASSHTGAMASPDVFTEALFEKAGIIRCFGRTELVTVAGILLQKESKGKNLAIITHAGGPGVMLTDVLSKKGLQVPQIKRKDSQNLLSELYDGASANNPIDLLATGTADQLGKVIDYCENNLSEIDAMAVIFGSPGLKKVAEVYQLLSDKIHRCSKPIYAILPSVLNAKEEISAFLSMGNIAFFDEVLFGEALAKVYHQKRVCRTEKHSFEIDTTPIKELISHCQNGYLSPEKAMDVLRWAGIAVVQTYLIKEEKNLLKMTDTLPFPVAQKVIGPTHKSDLGGVKLNVSNKKDFLNNFRELMAIPGAQGVLVQPMIKGHEIFIGAKREGNFPPIVLFGSGGIYVEVLKDLRSAMNPVSTSEAFELISQLHSYPLLKGIRGQKGIHLTLFAEYISRVSALMDGVPEIKELDINPCMAFEKELLAVDVRIRIEK</sequence>